<accession>A0ABS6ATH0</accession>
<dbReference type="RefSeq" id="WP_215916222.1">
    <property type="nucleotide sequence ID" value="NZ_JAHKNI010000002.1"/>
</dbReference>
<dbReference type="InterPro" id="IPR028116">
    <property type="entry name" value="Cis-CaaD-like"/>
</dbReference>
<dbReference type="Gene3D" id="3.30.429.10">
    <property type="entry name" value="Macrophage Migration Inhibitory Factor"/>
    <property type="match status" value="1"/>
</dbReference>
<evidence type="ECO:0000313" key="2">
    <source>
        <dbReference type="EMBL" id="MBU3061329.1"/>
    </source>
</evidence>
<name>A0ABS6ATH0_9NOCA</name>
<comment type="caution">
    <text evidence="2">The sequence shown here is derived from an EMBL/GenBank/DDBJ whole genome shotgun (WGS) entry which is preliminary data.</text>
</comment>
<feature type="domain" description="Tautomerase cis-CaaD-like" evidence="1">
    <location>
        <begin position="1"/>
        <end position="126"/>
    </location>
</feature>
<sequence length="160" mass="17289">MPTYECYNHRGQVDAAAKAQLAAGIARIHHEVTGAPIALIQCVFHTLDPDDHFIGGQSAPAHGVWVYGHIRSKRTGDRNKRIAAGITDLLTRALHIPSSAVWVYLNELFHGDMVEFGRALPEPGAERSWFENLPPEVHDCLVVPDHNTGSGDPGPGTTGG</sequence>
<protein>
    <submittedName>
        <fullName evidence="2">Tautomerase family protein</fullName>
    </submittedName>
</protein>
<reference evidence="2 3" key="1">
    <citation type="submission" date="2021-06" db="EMBL/GenBank/DDBJ databases">
        <title>Actinomycetes sequencing.</title>
        <authorList>
            <person name="Shan Q."/>
        </authorList>
    </citation>
    <scope>NUCLEOTIDE SEQUENCE [LARGE SCALE GENOMIC DNA]</scope>
    <source>
        <strain evidence="2 3">NEAU-G5</strain>
    </source>
</reference>
<dbReference type="EMBL" id="JAHKNI010000002">
    <property type="protein sequence ID" value="MBU3061329.1"/>
    <property type="molecule type" value="Genomic_DNA"/>
</dbReference>
<dbReference type="Proteomes" id="UP000733379">
    <property type="component" value="Unassembled WGS sequence"/>
</dbReference>
<dbReference type="InterPro" id="IPR014347">
    <property type="entry name" value="Tautomerase/MIF_sf"/>
</dbReference>
<organism evidence="2 3">
    <name type="scientific">Nocardia albiluteola</name>
    <dbReference type="NCBI Taxonomy" id="2842303"/>
    <lineage>
        <taxon>Bacteria</taxon>
        <taxon>Bacillati</taxon>
        <taxon>Actinomycetota</taxon>
        <taxon>Actinomycetes</taxon>
        <taxon>Mycobacteriales</taxon>
        <taxon>Nocardiaceae</taxon>
        <taxon>Nocardia</taxon>
    </lineage>
</organism>
<evidence type="ECO:0000313" key="3">
    <source>
        <dbReference type="Proteomes" id="UP000733379"/>
    </source>
</evidence>
<proteinExistence type="predicted"/>
<dbReference type="SUPFAM" id="SSF55331">
    <property type="entry name" value="Tautomerase/MIF"/>
    <property type="match status" value="1"/>
</dbReference>
<evidence type="ECO:0000259" key="1">
    <source>
        <dbReference type="Pfam" id="PF14832"/>
    </source>
</evidence>
<gene>
    <name evidence="2" type="ORF">KO481_07315</name>
</gene>
<dbReference type="Pfam" id="PF14832">
    <property type="entry name" value="Tautomerase_3"/>
    <property type="match status" value="1"/>
</dbReference>
<keyword evidence="3" id="KW-1185">Reference proteome</keyword>